<keyword evidence="1" id="KW-1133">Transmembrane helix</keyword>
<keyword evidence="1" id="KW-0812">Transmembrane</keyword>
<reference evidence="2" key="1">
    <citation type="submission" date="2018-02" db="EMBL/GenBank/DDBJ databases">
        <title>Rhizophora mucronata_Transcriptome.</title>
        <authorList>
            <person name="Meera S.P."/>
            <person name="Sreeshan A."/>
            <person name="Augustine A."/>
        </authorList>
    </citation>
    <scope>NUCLEOTIDE SEQUENCE</scope>
    <source>
        <tissue evidence="2">Leaf</tissue>
    </source>
</reference>
<keyword evidence="1" id="KW-0472">Membrane</keyword>
<dbReference type="AlphaFoldDB" id="A0A2P2IHC8"/>
<evidence type="ECO:0000256" key="1">
    <source>
        <dbReference type="SAM" id="Phobius"/>
    </source>
</evidence>
<name>A0A2P2IHC8_RHIMU</name>
<organism evidence="2">
    <name type="scientific">Rhizophora mucronata</name>
    <name type="common">Asiatic mangrove</name>
    <dbReference type="NCBI Taxonomy" id="61149"/>
    <lineage>
        <taxon>Eukaryota</taxon>
        <taxon>Viridiplantae</taxon>
        <taxon>Streptophyta</taxon>
        <taxon>Embryophyta</taxon>
        <taxon>Tracheophyta</taxon>
        <taxon>Spermatophyta</taxon>
        <taxon>Magnoliopsida</taxon>
        <taxon>eudicotyledons</taxon>
        <taxon>Gunneridae</taxon>
        <taxon>Pentapetalae</taxon>
        <taxon>rosids</taxon>
        <taxon>fabids</taxon>
        <taxon>Malpighiales</taxon>
        <taxon>Rhizophoraceae</taxon>
        <taxon>Rhizophora</taxon>
    </lineage>
</organism>
<accession>A0A2P2IHC8</accession>
<dbReference type="EMBL" id="GGEC01000153">
    <property type="protein sequence ID" value="MBW80636.1"/>
    <property type="molecule type" value="Transcribed_RNA"/>
</dbReference>
<protein>
    <submittedName>
        <fullName evidence="2">Uncharacterized protein MANES_09G105000</fullName>
    </submittedName>
</protein>
<proteinExistence type="predicted"/>
<feature type="transmembrane region" description="Helical" evidence="1">
    <location>
        <begin position="36"/>
        <end position="59"/>
    </location>
</feature>
<sequence length="62" mass="6782">MIPSQMMSRNTKSLLQEVLLKGSHQKMVKMGTPKGFVQFALMLQGIVSSSHVGTVLLVLPVE</sequence>
<evidence type="ECO:0000313" key="2">
    <source>
        <dbReference type="EMBL" id="MBW80636.1"/>
    </source>
</evidence>